<gene>
    <name evidence="2" type="ORF">DGD08_14330</name>
</gene>
<dbReference type="InterPro" id="IPR026377">
    <property type="entry name" value="Cell_surface_SprA"/>
</dbReference>
<comment type="caution">
    <text evidence="2">The sequence shown here is derived from an EMBL/GenBank/DDBJ whole genome shotgun (WGS) entry which is preliminary data.</text>
</comment>
<dbReference type="EMBL" id="DPIY01000010">
    <property type="protein sequence ID" value="HCT58378.1"/>
    <property type="molecule type" value="Genomic_DNA"/>
</dbReference>
<evidence type="ECO:0000256" key="1">
    <source>
        <dbReference type="SAM" id="MobiDB-lite"/>
    </source>
</evidence>
<reference evidence="2 3" key="1">
    <citation type="journal article" date="2018" name="Nat. Biotechnol.">
        <title>A standardized bacterial taxonomy based on genome phylogeny substantially revises the tree of life.</title>
        <authorList>
            <person name="Parks D.H."/>
            <person name="Chuvochina M."/>
            <person name="Waite D.W."/>
            <person name="Rinke C."/>
            <person name="Skarshewski A."/>
            <person name="Chaumeil P.A."/>
            <person name="Hugenholtz P."/>
        </authorList>
    </citation>
    <scope>NUCLEOTIDE SEQUENCE [LARGE SCALE GENOMIC DNA]</scope>
    <source>
        <strain evidence="2">UBA8844</strain>
    </source>
</reference>
<sequence>MPLVPHDRSSVRRLFLRWALAVALPGALPLALGAQERPLDRSGVARGTGRDTATAPGPRRQSLSPAAQRIIDGLTLRVGPFGRRPGTALPGAAGPSAEVATDLPSSLPVHLPGDWFRAGSPDVAALLAAPIVVTTGAGVAVTGALIPVDTPYRDVGQRAADVLSELSDLNLTLDARLESKVQRLSNNRCTSTQLGIPGNSCRGSPFLPEFDFQFNVRTGGVVADRFFVDVDYDSQREFDASNNLSARYEGKPGEFLQRVEVGNVTFQPPPSRYLTSGIPSGNYGVQAIGQVGAMRFTSIFAQQKGNVSKDNVFTIGDRTQQQVERVIEDIQIETRRFFFTVDPRQLGGYPNVDLLNRPRMQQLASSLPDSIRPVRLYVYRQLIGAANQNPRGPQFSVRGARNPSRQIYELLRENVDYYVDPSMLWIALVRPLSVNTERLAIAYEVNVDGRPGRNPATGGTPDIEYTDAPQYANLLWEPELQPTNPAYFLREIKSVYRLGGEDLMRESLRVKLVTGTSGDQEKPIDVSRGETYLRLFGLSQATNAAAFDVENRVWPRPNDPNFRASFSGSGGQQKLIPDYFIVFPSVQPFARGGLAQPMANPANDTLYRYPNEYLYSEQRPQAIYRLMVSYQSDGGGDTQSIRLSTIQVRQNSERVALDDRMLQREIDYQIDYDLGIITFTRPDTLFMRPRQVSVRYEENPLFTTAPTTILGFASQLQLDKGQIAFTAISQQQRSNLNRPPLGFEPVGSLVAGVTSALQWDASALTNAIGRIPFARTTSPSRVSLQAEFAMSKPRPNAAGQAYIESFEGNAERSVPLFESSWYFSSLPALGSSFAGTGLSVFTNARAATMAYQNNGVDQSGNFPQFTIQQIDPAVRIVGSGVQQAEQLLWMTLYPLKTGGILDRVPGTATRRYAWMVGDNSLLGPTPSGRRWRSVRTVLNPSGQDLSRTENIEFFVLVQSEAAKVRRNPTLVFDFGDISENSVTFAPETLTVNAPTAAGLPADSTYRGKRIVGLDRLDSERDPLSRAFNAVENDRGLAGDVADTIVVVDRTSGAPVISTQFKLPLCSQSAQTVQTLGDSRANCTVRNNRLDEEDIDLDGQLNMPTSAIDQEQLKRFVVDLSDRNSWTRVGRCFQQRDSSSAGITSDSLCWVQVRLNWRAPTEQLNAPNERRMRAMRMTMISSTGTNDDEFTRIAFARFRLVGAPWLKRSTEPLSGMAGDSTAALGGYVVASVVGTLDSSSTLSYSPPPGVVEEPEDRQSGYANTRVQVNEQALRIQAGVPGRQLRPFDRAEAFLRFPEGTKTFMGYRSLRLWMRGRGNGWGVQGELNGYVKIGRDEHNFYMYRTPVNAGSGQSTWLPEIQVDLTRFQMLRAQLETAYLQSSADSLQCSGVDLELIRRSGTPMGGARQRYAVCQDGYIVYTTDPAVTPPNLAGVQELAVGIVRVDSVARGGAGIMNNDTLELWVNDIRLSDVVDDIGFAGEIGLNLNAGDLADVRVNVSRRDPNFRQLNETPTFLTSNAVNVGTTLHLERALPARLGIALPFSVDYSGTGIEQLFVNRTDLRADAINGVRNPSDRRVNYSLALRRLTPLATGWYAPLVNGLSLNGTWSNGSSQSTFQELSNSSYVVGGGLALVSERRESRLPGFVGRMLDLLPKGLRESPSVVNFREQRLRWSPTQFRLNTSLARSSHSATSFTKAAASPTDTGEVVNALQHAWQNLAVLAFSPTPGLSADFTARQLLDLRDYRRGLADQDSSDRGEVAHAERMRFLGSNLGLERERSFTSAFRIQPSMSQWLRPRFDFTSSFTLNKDPNARTLLREGDSTGALRLPKRLGAANSLNLGTTLDLGRLINQRTRDTSWVRRLGNMLAPIDVQWQQSLTSNYDNTAYVPGWGYQFGLGSIDAFRGHDTRLATTAGRMRRATAVGSLNLPLSLQFQTRIENGTTETWTRRTLDGFQAIITSSQMVYPDYSLRWNWRPQRMRKIISALSMDGAYAITEQETTIPNETGGLADRSRITSRRQPLSASVTWSFLGDLITTARSSRESREDLRPGSIINGETDRLSFNLARAFPLPKSWNTRNGQLRANVSYDSEENTSVVTGTTVTTGDGSLLLTTPSVLTNNGRRALNLNANTDLTELLTFTLTGSHVVNFDRAYNRQTTNMIFSAVLQLRFFSGDLR</sequence>
<organism evidence="2 3">
    <name type="scientific">Gemmatimonas aurantiaca</name>
    <dbReference type="NCBI Taxonomy" id="173480"/>
    <lineage>
        <taxon>Bacteria</taxon>
        <taxon>Pseudomonadati</taxon>
        <taxon>Gemmatimonadota</taxon>
        <taxon>Gemmatimonadia</taxon>
        <taxon>Gemmatimonadales</taxon>
        <taxon>Gemmatimonadaceae</taxon>
        <taxon>Gemmatimonas</taxon>
    </lineage>
</organism>
<evidence type="ECO:0000313" key="3">
    <source>
        <dbReference type="Proteomes" id="UP000264071"/>
    </source>
</evidence>
<accession>A0A3D4VCL4</accession>
<feature type="region of interest" description="Disordered" evidence="1">
    <location>
        <begin position="41"/>
        <end position="66"/>
    </location>
</feature>
<proteinExistence type="predicted"/>
<name>A0A3D4VCL4_9BACT</name>
<evidence type="ECO:0000313" key="2">
    <source>
        <dbReference type="EMBL" id="HCT58378.1"/>
    </source>
</evidence>
<dbReference type="Proteomes" id="UP000264071">
    <property type="component" value="Unassembled WGS sequence"/>
</dbReference>
<protein>
    <submittedName>
        <fullName evidence="2">Cell surface protein SprA</fullName>
    </submittedName>
</protein>
<dbReference type="NCBIfam" id="TIGR04189">
    <property type="entry name" value="surface_SprA"/>
    <property type="match status" value="2"/>
</dbReference>